<organism evidence="3 4">
    <name type="scientific">Tulasnella calospora MUT 4182</name>
    <dbReference type="NCBI Taxonomy" id="1051891"/>
    <lineage>
        <taxon>Eukaryota</taxon>
        <taxon>Fungi</taxon>
        <taxon>Dikarya</taxon>
        <taxon>Basidiomycota</taxon>
        <taxon>Agaricomycotina</taxon>
        <taxon>Agaricomycetes</taxon>
        <taxon>Cantharellales</taxon>
        <taxon>Tulasnellaceae</taxon>
        <taxon>Tulasnella</taxon>
    </lineage>
</organism>
<gene>
    <name evidence="3" type="ORF">M407DRAFT_240804</name>
</gene>
<evidence type="ECO:0000256" key="1">
    <source>
        <dbReference type="ARBA" id="ARBA00006626"/>
    </source>
</evidence>
<keyword evidence="4" id="KW-1185">Reference proteome</keyword>
<comment type="similarity">
    <text evidence="1">Belongs to the TRAPP small subunits family. Sedlin subfamily.</text>
</comment>
<dbReference type="STRING" id="1051891.A0A0C3QW06"/>
<dbReference type="CDD" id="cd14854">
    <property type="entry name" value="TRAPPC2L"/>
    <property type="match status" value="1"/>
</dbReference>
<dbReference type="Pfam" id="PF04628">
    <property type="entry name" value="Sedlin_N"/>
    <property type="match status" value="1"/>
</dbReference>
<sequence>MSRPPRLNAVAYISAAQSPILVRTFVPNKQDDLKYHYIAHTSLDVIEERVASTSKLGECYLGHLYSMEDLAVYGWIAPSKIKIVLALALTDAVIKDQDIVTLFKALHLAYHQALSNPFLRLNISPEVANDPAALVVAGDARWKSLTKRVDAIGKAVNEAP</sequence>
<dbReference type="EMBL" id="KN822945">
    <property type="protein sequence ID" value="KIO33886.1"/>
    <property type="molecule type" value="Genomic_DNA"/>
</dbReference>
<name>A0A0C3QW06_9AGAM</name>
<dbReference type="GO" id="GO:0006888">
    <property type="term" value="P:endoplasmic reticulum to Golgi vesicle-mediated transport"/>
    <property type="evidence" value="ECO:0007669"/>
    <property type="project" value="InterPro"/>
</dbReference>
<evidence type="ECO:0000313" key="4">
    <source>
        <dbReference type="Proteomes" id="UP000054248"/>
    </source>
</evidence>
<evidence type="ECO:0000313" key="3">
    <source>
        <dbReference type="EMBL" id="KIO33886.1"/>
    </source>
</evidence>
<dbReference type="InterPro" id="IPR011012">
    <property type="entry name" value="Longin-like_dom_sf"/>
</dbReference>
<reference evidence="4" key="2">
    <citation type="submission" date="2015-01" db="EMBL/GenBank/DDBJ databases">
        <title>Evolutionary Origins and Diversification of the Mycorrhizal Mutualists.</title>
        <authorList>
            <consortium name="DOE Joint Genome Institute"/>
            <consortium name="Mycorrhizal Genomics Consortium"/>
            <person name="Kohler A."/>
            <person name="Kuo A."/>
            <person name="Nagy L.G."/>
            <person name="Floudas D."/>
            <person name="Copeland A."/>
            <person name="Barry K.W."/>
            <person name="Cichocki N."/>
            <person name="Veneault-Fourrey C."/>
            <person name="LaButti K."/>
            <person name="Lindquist E.A."/>
            <person name="Lipzen A."/>
            <person name="Lundell T."/>
            <person name="Morin E."/>
            <person name="Murat C."/>
            <person name="Riley R."/>
            <person name="Ohm R."/>
            <person name="Sun H."/>
            <person name="Tunlid A."/>
            <person name="Henrissat B."/>
            <person name="Grigoriev I.V."/>
            <person name="Hibbett D.S."/>
            <person name="Martin F."/>
        </authorList>
    </citation>
    <scope>NUCLEOTIDE SEQUENCE [LARGE SCALE GENOMIC DNA]</scope>
    <source>
        <strain evidence="4">MUT 4182</strain>
    </source>
</reference>
<dbReference type="GO" id="GO:0005737">
    <property type="term" value="C:cytoplasm"/>
    <property type="evidence" value="ECO:0007669"/>
    <property type="project" value="GOC"/>
</dbReference>
<protein>
    <recommendedName>
        <fullName evidence="2">Trafficking protein particle complex subunit 2-like protein</fullName>
    </recommendedName>
</protein>
<dbReference type="Proteomes" id="UP000054248">
    <property type="component" value="Unassembled WGS sequence"/>
</dbReference>
<dbReference type="InterPro" id="IPR044760">
    <property type="entry name" value="TRAPPC2L"/>
</dbReference>
<dbReference type="InterPro" id="IPR006722">
    <property type="entry name" value="Sedlin"/>
</dbReference>
<proteinExistence type="inferred from homology"/>
<dbReference type="SUPFAM" id="SSF64356">
    <property type="entry name" value="SNARE-like"/>
    <property type="match status" value="1"/>
</dbReference>
<evidence type="ECO:0000256" key="2">
    <source>
        <dbReference type="ARBA" id="ARBA00024408"/>
    </source>
</evidence>
<dbReference type="PANTHER" id="PTHR12403">
    <property type="entry name" value="TRAFFICKING PROTEIN PARTICLE COMPLEX SUBUNIT 2"/>
    <property type="match status" value="1"/>
</dbReference>
<dbReference type="OrthoDB" id="18320at2759"/>
<accession>A0A0C3QW06</accession>
<dbReference type="Gene3D" id="3.30.450.70">
    <property type="match status" value="1"/>
</dbReference>
<dbReference type="AlphaFoldDB" id="A0A0C3QW06"/>
<reference evidence="3 4" key="1">
    <citation type="submission" date="2014-04" db="EMBL/GenBank/DDBJ databases">
        <authorList>
            <consortium name="DOE Joint Genome Institute"/>
            <person name="Kuo A."/>
            <person name="Girlanda M."/>
            <person name="Perotto S."/>
            <person name="Kohler A."/>
            <person name="Nagy L.G."/>
            <person name="Floudas D."/>
            <person name="Copeland A."/>
            <person name="Barry K.W."/>
            <person name="Cichocki N."/>
            <person name="Veneault-Fourrey C."/>
            <person name="LaButti K."/>
            <person name="Lindquist E.A."/>
            <person name="Lipzen A."/>
            <person name="Lundell T."/>
            <person name="Morin E."/>
            <person name="Murat C."/>
            <person name="Sun H."/>
            <person name="Tunlid A."/>
            <person name="Henrissat B."/>
            <person name="Grigoriev I.V."/>
            <person name="Hibbett D.S."/>
            <person name="Martin F."/>
            <person name="Nordberg H.P."/>
            <person name="Cantor M.N."/>
            <person name="Hua S.X."/>
        </authorList>
    </citation>
    <scope>NUCLEOTIDE SEQUENCE [LARGE SCALE GENOMIC DNA]</scope>
    <source>
        <strain evidence="3 4">MUT 4182</strain>
    </source>
</reference>
<dbReference type="HOGENOM" id="CLU_085828_2_1_1"/>